<feature type="transmembrane region" description="Helical" evidence="1">
    <location>
        <begin position="12"/>
        <end position="31"/>
    </location>
</feature>
<reference evidence="3" key="1">
    <citation type="submission" date="2016-11" db="EMBL/GenBank/DDBJ databases">
        <authorList>
            <person name="Varghese N."/>
            <person name="Submissions S."/>
        </authorList>
    </citation>
    <scope>NUCLEOTIDE SEQUENCE [LARGE SCALE GENOMIC DNA]</scope>
    <source>
        <strain evidence="3">DSM 26898</strain>
    </source>
</reference>
<dbReference type="AlphaFoldDB" id="A0A1M5BKX6"/>
<protein>
    <submittedName>
        <fullName evidence="2">Soluble NSF attachment protein, SNAP</fullName>
    </submittedName>
</protein>
<dbReference type="RefSeq" id="WP_072886202.1">
    <property type="nucleotide sequence ID" value="NZ_FQVO01000020.1"/>
</dbReference>
<dbReference type="EMBL" id="FQVO01000020">
    <property type="protein sequence ID" value="SHF43128.1"/>
    <property type="molecule type" value="Genomic_DNA"/>
</dbReference>
<keyword evidence="1" id="KW-1133">Transmembrane helix</keyword>
<keyword evidence="3" id="KW-1185">Reference proteome</keyword>
<sequence>MNSQKFINKFSAAFFILVIIKIIAILAQLFHKSFWNVVGTLVIFIIVAFIIFIVITRLEDKEKEKNANGRRGAAAGGNFYVESSLFDKIRNKYEELAKSYIRENNYQKAAKVYINLLRDHYRGAKTLEEGGLYNEAAVIYLKKLNNKSEAAHCYENAKQYRKAIELYKELEHKEKVGDLYRKINDPKNANIYYQMVVDDYINNNQMVKGSLICRKKMDMPEQAQKILLKGWEEGKDAFNCLNNYFANIFDAKNLEHKIQELYQKTPSDKKIIYLEAMKYEFKKDPLLQDIIRNIAYEIIAEKVVTHSEIVNELKHFNPDDEVILKDISRYKTGRNKMFMN</sequence>
<feature type="transmembrane region" description="Helical" evidence="1">
    <location>
        <begin position="37"/>
        <end position="55"/>
    </location>
</feature>
<dbReference type="Gene3D" id="1.25.40.10">
    <property type="entry name" value="Tetratricopeptide repeat domain"/>
    <property type="match status" value="1"/>
</dbReference>
<evidence type="ECO:0000313" key="3">
    <source>
        <dbReference type="Proteomes" id="UP000184236"/>
    </source>
</evidence>
<evidence type="ECO:0000256" key="1">
    <source>
        <dbReference type="SAM" id="Phobius"/>
    </source>
</evidence>
<gene>
    <name evidence="2" type="ORF">SAMN05444408_12017</name>
</gene>
<dbReference type="InterPro" id="IPR011990">
    <property type="entry name" value="TPR-like_helical_dom_sf"/>
</dbReference>
<dbReference type="STRING" id="1302685.SAMN05444408_12017"/>
<dbReference type="SUPFAM" id="SSF48452">
    <property type="entry name" value="TPR-like"/>
    <property type="match status" value="1"/>
</dbReference>
<name>A0A1M5BKX6_9FLAO</name>
<accession>A0A1M5BKX6</accession>
<dbReference type="OrthoDB" id="1235043at2"/>
<dbReference type="Proteomes" id="UP000184236">
    <property type="component" value="Unassembled WGS sequence"/>
</dbReference>
<keyword evidence="1" id="KW-0472">Membrane</keyword>
<organism evidence="2 3">
    <name type="scientific">Chryseobacterium takakiae</name>
    <dbReference type="NCBI Taxonomy" id="1302685"/>
    <lineage>
        <taxon>Bacteria</taxon>
        <taxon>Pseudomonadati</taxon>
        <taxon>Bacteroidota</taxon>
        <taxon>Flavobacteriia</taxon>
        <taxon>Flavobacteriales</taxon>
        <taxon>Weeksellaceae</taxon>
        <taxon>Chryseobacterium group</taxon>
        <taxon>Chryseobacterium</taxon>
    </lineage>
</organism>
<keyword evidence="1" id="KW-0812">Transmembrane</keyword>
<evidence type="ECO:0000313" key="2">
    <source>
        <dbReference type="EMBL" id="SHF43128.1"/>
    </source>
</evidence>
<proteinExistence type="predicted"/>